<name>I3X321_SINF2</name>
<evidence type="ECO:0000313" key="2">
    <source>
        <dbReference type="Proteomes" id="UP000006180"/>
    </source>
</evidence>
<dbReference type="EMBL" id="CP003563">
    <property type="protein sequence ID" value="AFL50277.1"/>
    <property type="molecule type" value="Genomic_DNA"/>
</dbReference>
<reference evidence="1 2" key="1">
    <citation type="journal article" date="2012" name="J. Bacteriol.">
        <title>Complete genome sequence of the broad-host-range strain Sinorhizobium fredii USDA257.</title>
        <authorList>
            <person name="Schuldes J."/>
            <person name="Rodriguez Orbegoso M."/>
            <person name="Schmeisser C."/>
            <person name="Krishnan H.B."/>
            <person name="Daniel R."/>
            <person name="Streit W.R."/>
        </authorList>
    </citation>
    <scope>NUCLEOTIDE SEQUENCE [LARGE SCALE GENOMIC DNA]</scope>
    <source>
        <strain evidence="1 2">USDA 257</strain>
    </source>
</reference>
<accession>I3X321</accession>
<dbReference type="KEGG" id="sfd:USDA257_c16890"/>
<evidence type="ECO:0000313" key="1">
    <source>
        <dbReference type="EMBL" id="AFL50277.1"/>
    </source>
</evidence>
<proteinExistence type="predicted"/>
<gene>
    <name evidence="1" type="ORF">USDA257_c16890</name>
</gene>
<sequence>MGGKTLVGGFPPLVRTLRRLRPFRAPTAISESSFELHARTLCSAIGRKRDQRALTAAKLPFAVRNTTRVLAHAKNQTLCCNAEFFC</sequence>
<organism evidence="1 2">
    <name type="scientific">Sinorhizobium fredii (strain USDA 257)</name>
    <dbReference type="NCBI Taxonomy" id="1185652"/>
    <lineage>
        <taxon>Bacteria</taxon>
        <taxon>Pseudomonadati</taxon>
        <taxon>Pseudomonadota</taxon>
        <taxon>Alphaproteobacteria</taxon>
        <taxon>Hyphomicrobiales</taxon>
        <taxon>Rhizobiaceae</taxon>
        <taxon>Sinorhizobium/Ensifer group</taxon>
        <taxon>Sinorhizobium</taxon>
    </lineage>
</organism>
<dbReference type="HOGENOM" id="CLU_2496211_0_0_5"/>
<protein>
    <submittedName>
        <fullName evidence="1">Uncharacterized protein</fullName>
    </submittedName>
</protein>
<dbReference type="Proteomes" id="UP000006180">
    <property type="component" value="Chromosome"/>
</dbReference>
<dbReference type="AlphaFoldDB" id="I3X321"/>